<accession>C9Y5N8</accession>
<sequence>MAYHTNAISLFYRVREKVYPIPFFNKRPLKTGAVNAFYVKSLTLIR</sequence>
<gene>
    <name evidence="1" type="ordered locus">Ctu_2p00100</name>
</gene>
<reference evidence="2" key="2">
    <citation type="journal article" date="2011" name="J. Bacteriol.">
        <title>Complete genome sequence of Cronobacter turicensis LMG 23827, a food-borne pathogen causing deaths in neonates.</title>
        <authorList>
            <person name="Stephan R."/>
            <person name="Lehner A."/>
            <person name="Tischler P."/>
            <person name="Rattei T."/>
        </authorList>
    </citation>
    <scope>NUCLEOTIDE SEQUENCE [LARGE SCALE GENOMIC DNA]</scope>
    <source>
        <strain evidence="2">DSM 18703 / CCUG 55852 / LMG 23827 / z3032</strain>
    </source>
</reference>
<proteinExistence type="predicted"/>
<dbReference type="HOGENOM" id="CLU_3189006_0_0_6"/>
<reference evidence="1 2" key="1">
    <citation type="journal article" date="2010" name="J. Bacteriol.">
        <title>Complete Genome Sequence of Cronobacter turicensis LMG 23827, a foodborne pathogen causing deaths in neonates.</title>
        <authorList>
            <person name="Stephan R."/>
            <person name="Lehner A."/>
            <person name="Tischler P."/>
            <person name="Rattei T."/>
        </authorList>
    </citation>
    <scope>NUCLEOTIDE SEQUENCE [LARGE SCALE GENOMIC DNA]</scope>
    <source>
        <strain evidence="2">DSM 18703 / CCUG 55852 / LMG 23827 / z3032</strain>
        <plasmid evidence="1 2">pCTU2</plasmid>
    </source>
</reference>
<evidence type="ECO:0000313" key="1">
    <source>
        <dbReference type="EMBL" id="CBA34683.1"/>
    </source>
</evidence>
<protein>
    <submittedName>
        <fullName evidence="1">Uncharacterized protein</fullName>
    </submittedName>
</protein>
<dbReference type="KEGG" id="ctu:Ctu_2p00100"/>
<name>C9Y5N8_CROTZ</name>
<evidence type="ECO:0000313" key="2">
    <source>
        <dbReference type="Proteomes" id="UP000002069"/>
    </source>
</evidence>
<dbReference type="AlphaFoldDB" id="C9Y5N8"/>
<dbReference type="EMBL" id="FN543095">
    <property type="protein sequence ID" value="CBA34683.1"/>
    <property type="molecule type" value="Genomic_DNA"/>
</dbReference>
<organism evidence="1 2">
    <name type="scientific">Cronobacter turicensis (strain DSM 18703 / CCUG 55852 / LMG 23827 / z3032)</name>
    <dbReference type="NCBI Taxonomy" id="693216"/>
    <lineage>
        <taxon>Bacteria</taxon>
        <taxon>Pseudomonadati</taxon>
        <taxon>Pseudomonadota</taxon>
        <taxon>Gammaproteobacteria</taxon>
        <taxon>Enterobacterales</taxon>
        <taxon>Enterobacteriaceae</taxon>
        <taxon>Cronobacter</taxon>
    </lineage>
</organism>
<keyword evidence="1" id="KW-0614">Plasmid</keyword>
<geneLocation type="plasmid" evidence="1 2">
    <name>pCTU2</name>
</geneLocation>
<keyword evidence="2" id="KW-1185">Reference proteome</keyword>
<dbReference type="Proteomes" id="UP000002069">
    <property type="component" value="Plasmid pCTU2"/>
</dbReference>